<dbReference type="EMBL" id="CBUL010000015">
    <property type="protein sequence ID" value="CDI59627.1"/>
    <property type="molecule type" value="Genomic_DNA"/>
</dbReference>
<dbReference type="Proteomes" id="UP000017247">
    <property type="component" value="Unassembled WGS sequence"/>
</dbReference>
<evidence type="ECO:0000313" key="1">
    <source>
        <dbReference type="EMBL" id="CDI59627.1"/>
    </source>
</evidence>
<comment type="caution">
    <text evidence="1">The sequence shown here is derived from an EMBL/GenBank/DDBJ whole genome shotgun (WGS) entry which is preliminary data.</text>
</comment>
<dbReference type="HOGENOM" id="CLU_3434038_0_0_9"/>
<sequence length="15" mass="1844">MHKKLKKTLLTVYQL</sequence>
<gene>
    <name evidence="1" type="ORF">LHCIRMBIA104_00217</name>
</gene>
<reference evidence="1" key="1">
    <citation type="submission" date="2013-09" db="EMBL/GenBank/DDBJ databases">
        <title>Draft Genome Sequence of five Lactobacillus helveticus strains CIRM-BIA 101T, 103, 104, 951 and 953 isolated from milk product.</title>
        <authorList>
            <person name="Valence F."/>
            <person name="Chuat V."/>
            <person name="Ma L."/>
            <person name="Creno S."/>
            <person name="Falentin H."/>
            <person name="Lortal S."/>
            <person name="Bizet C."/>
            <person name="Clermont D."/>
            <person name="Loux V."/>
            <person name="Bouchier C."/>
            <person name="Cousin S."/>
        </authorList>
    </citation>
    <scope>NUCLEOTIDE SEQUENCE [LARGE SCALE GENOMIC DNA]</scope>
    <source>
        <strain evidence="1">CIRM-BIA 104</strain>
    </source>
</reference>
<protein>
    <submittedName>
        <fullName evidence="1">Uncharacterized protein</fullName>
    </submittedName>
</protein>
<accession>U6F6R1</accession>
<organism evidence="1">
    <name type="scientific">Lactobacillus helveticus CIRM-BIA 104</name>
    <dbReference type="NCBI Taxonomy" id="1226333"/>
    <lineage>
        <taxon>Bacteria</taxon>
        <taxon>Bacillati</taxon>
        <taxon>Bacillota</taxon>
        <taxon>Bacilli</taxon>
        <taxon>Lactobacillales</taxon>
        <taxon>Lactobacillaceae</taxon>
        <taxon>Lactobacillus</taxon>
    </lineage>
</organism>
<proteinExistence type="predicted"/>
<name>U6F6R1_LACHE</name>